<dbReference type="InterPro" id="IPR006680">
    <property type="entry name" value="Amidohydro-rel"/>
</dbReference>
<dbReference type="PANTHER" id="PTHR43794">
    <property type="entry name" value="AMINOHYDROLASE SSNA-RELATED"/>
    <property type="match status" value="1"/>
</dbReference>
<dbReference type="Pfam" id="PF01979">
    <property type="entry name" value="Amidohydro_1"/>
    <property type="match status" value="1"/>
</dbReference>
<dbReference type="AlphaFoldDB" id="A0A0F0GXC9"/>
<evidence type="ECO:0000313" key="3">
    <source>
        <dbReference type="EMBL" id="KJK47930.1"/>
    </source>
</evidence>
<dbReference type="eggNOG" id="COG0402">
    <property type="taxonomic scope" value="Bacteria"/>
</dbReference>
<dbReference type="EMBL" id="JYJG01000121">
    <property type="protein sequence ID" value="KJK47930.1"/>
    <property type="molecule type" value="Genomic_DNA"/>
</dbReference>
<dbReference type="OrthoDB" id="3189065at2"/>
<feature type="domain" description="Amidohydrolase-related" evidence="2">
    <location>
        <begin position="55"/>
        <end position="405"/>
    </location>
</feature>
<dbReference type="SUPFAM" id="SSF51338">
    <property type="entry name" value="Composite domain of metallo-dependent hydrolases"/>
    <property type="match status" value="1"/>
</dbReference>
<dbReference type="InterPro" id="IPR050287">
    <property type="entry name" value="MTA/SAH_deaminase"/>
</dbReference>
<dbReference type="InterPro" id="IPR032466">
    <property type="entry name" value="Metal_Hydrolase"/>
</dbReference>
<keyword evidence="1 3" id="KW-0378">Hydrolase</keyword>
<dbReference type="Gene3D" id="3.20.20.140">
    <property type="entry name" value="Metal-dependent hydrolases"/>
    <property type="match status" value="1"/>
</dbReference>
<dbReference type="GO" id="GO:0016810">
    <property type="term" value="F:hydrolase activity, acting on carbon-nitrogen (but not peptide) bonds"/>
    <property type="evidence" value="ECO:0007669"/>
    <property type="project" value="InterPro"/>
</dbReference>
<name>A0A0F0GXC9_LENAE</name>
<dbReference type="InterPro" id="IPR011059">
    <property type="entry name" value="Metal-dep_hydrolase_composite"/>
</dbReference>
<evidence type="ECO:0000256" key="1">
    <source>
        <dbReference type="ARBA" id="ARBA00022801"/>
    </source>
</evidence>
<keyword evidence="4" id="KW-1185">Reference proteome</keyword>
<reference evidence="3 4" key="1">
    <citation type="submission" date="2015-02" db="EMBL/GenBank/DDBJ databases">
        <authorList>
            <person name="Ju K.-S."/>
            <person name="Doroghazi J.R."/>
            <person name="Metcalf W."/>
        </authorList>
    </citation>
    <scope>NUCLEOTIDE SEQUENCE [LARGE SCALE GENOMIC DNA]</scope>
    <source>
        <strain evidence="3 4">NRRL B-16140</strain>
    </source>
</reference>
<accession>A0A0F0GXC9</accession>
<dbReference type="RefSeq" id="WP_045312823.1">
    <property type="nucleotide sequence ID" value="NZ_JYJG01000121.1"/>
</dbReference>
<evidence type="ECO:0000313" key="4">
    <source>
        <dbReference type="Proteomes" id="UP000033393"/>
    </source>
</evidence>
<dbReference type="PATRIC" id="fig|68170.10.peg.4617"/>
<dbReference type="SUPFAM" id="SSF51556">
    <property type="entry name" value="Metallo-dependent hydrolases"/>
    <property type="match status" value="1"/>
</dbReference>
<dbReference type="CDD" id="cd01298">
    <property type="entry name" value="ATZ_TRZ_like"/>
    <property type="match status" value="1"/>
</dbReference>
<protein>
    <submittedName>
        <fullName evidence="3">Ethylammeline chlorohydrolase</fullName>
    </submittedName>
</protein>
<dbReference type="STRING" id="68170.GCA_000974445_09416"/>
<proteinExistence type="predicted"/>
<gene>
    <name evidence="3" type="ORF">UK23_18570</name>
</gene>
<comment type="caution">
    <text evidence="3">The sequence shown here is derived from an EMBL/GenBank/DDBJ whole genome shotgun (WGS) entry which is preliminary data.</text>
</comment>
<evidence type="ECO:0000259" key="2">
    <source>
        <dbReference type="Pfam" id="PF01979"/>
    </source>
</evidence>
<organism evidence="3 4">
    <name type="scientific">Lentzea aerocolonigenes</name>
    <name type="common">Lechevalieria aerocolonigenes</name>
    <name type="synonym">Saccharothrix aerocolonigenes</name>
    <dbReference type="NCBI Taxonomy" id="68170"/>
    <lineage>
        <taxon>Bacteria</taxon>
        <taxon>Bacillati</taxon>
        <taxon>Actinomycetota</taxon>
        <taxon>Actinomycetes</taxon>
        <taxon>Pseudonocardiales</taxon>
        <taxon>Pseudonocardiaceae</taxon>
        <taxon>Lentzea</taxon>
    </lineage>
</organism>
<dbReference type="PANTHER" id="PTHR43794:SF11">
    <property type="entry name" value="AMIDOHYDROLASE-RELATED DOMAIN-CONTAINING PROTEIN"/>
    <property type="match status" value="1"/>
</dbReference>
<sequence length="435" mass="45500">MSLRLHAPVVLPCDPSCSVLRDAVVDVVDGRITYVGGAADAPAFDGEVRRLSGLLLPGLVNTHAHSPMTVLRGLGSDLPLLRWLKEQMWPNEAKMTAADVGVGMLLGAVEMLRHGVTTSAEMYFHGPELVSSILAVGSRVVFGSAILDLPGLSWQSMTSEITTWIDADGLRFGPGERIELAFGPHSAYTLTPSMLTAVAEEARARDALLMVHVAESPEEDIAQRAEYGSVPALLKASDVLGGRVLSAHSVHLSDDDIALYASYGVGVAHCPGSNAKLASGIARVPALLQAGVNVGLGTDGPASNDDLDLFEEARLAAMFARVSTMDATALGAAQALLMATRGGAAALGRDDIGALEAGRWADVVHIDVDDPAFATGLDAPDEQLLANLVWASGARRVTDVWVAGDHVVAGGESTRVDRREAQAGVTAVAQRLRTT</sequence>
<dbReference type="Proteomes" id="UP000033393">
    <property type="component" value="Unassembled WGS sequence"/>
</dbReference>
<dbReference type="Gene3D" id="2.30.40.10">
    <property type="entry name" value="Urease, subunit C, domain 1"/>
    <property type="match status" value="1"/>
</dbReference>